<dbReference type="RefSeq" id="XP_013334988.1">
    <property type="nucleotide sequence ID" value="XM_013479534.1"/>
</dbReference>
<reference evidence="2" key="1">
    <citation type="submission" date="2013-10" db="EMBL/GenBank/DDBJ databases">
        <title>Genomic analysis of the causative agents of coccidiosis in chickens.</title>
        <authorList>
            <person name="Reid A.J."/>
            <person name="Blake D."/>
            <person name="Billington K."/>
            <person name="Browne H."/>
            <person name="Dunn M."/>
            <person name="Hung S."/>
            <person name="Kawahara F."/>
            <person name="Miranda-Saavedra D."/>
            <person name="Mourier T."/>
            <person name="Nagra H."/>
            <person name="Otto T.D."/>
            <person name="Rawlings N."/>
            <person name="Sanchez A."/>
            <person name="Sanders M."/>
            <person name="Subramaniam C."/>
            <person name="Tay Y."/>
            <person name="Dear P."/>
            <person name="Doerig C."/>
            <person name="Gruber A."/>
            <person name="Parkinson J."/>
            <person name="Shirley M."/>
            <person name="Wan K.L."/>
            <person name="Berriman M."/>
            <person name="Tomley F."/>
            <person name="Pain A."/>
        </authorList>
    </citation>
    <scope>NUCLEOTIDE SEQUENCE [LARGE SCALE GENOMIC DNA]</scope>
    <source>
        <strain evidence="2">Weybridge</strain>
    </source>
</reference>
<gene>
    <name evidence="2" type="ORF">EMWEY_00049850</name>
</gene>
<evidence type="ECO:0000313" key="2">
    <source>
        <dbReference type="EMBL" id="CDJ58342.1"/>
    </source>
</evidence>
<feature type="compositionally biased region" description="Basic and acidic residues" evidence="1">
    <location>
        <begin position="46"/>
        <end position="59"/>
    </location>
</feature>
<feature type="region of interest" description="Disordered" evidence="1">
    <location>
        <begin position="1"/>
        <end position="165"/>
    </location>
</feature>
<dbReference type="VEuPathDB" id="ToxoDB:EMWEY_00049850"/>
<dbReference type="GeneID" id="25338971"/>
<evidence type="ECO:0008006" key="4">
    <source>
        <dbReference type="Google" id="ProtNLM"/>
    </source>
</evidence>
<protein>
    <recommendedName>
        <fullName evidence="4">Coiled-coil domain-containing protein 86</fullName>
    </recommendedName>
</protein>
<feature type="compositionally biased region" description="Basic and acidic residues" evidence="1">
    <location>
        <begin position="205"/>
        <end position="224"/>
    </location>
</feature>
<name>U6M270_EIMMA</name>
<reference evidence="2" key="2">
    <citation type="submission" date="2013-10" db="EMBL/GenBank/DDBJ databases">
        <authorList>
            <person name="Aslett M."/>
        </authorList>
    </citation>
    <scope>NUCLEOTIDE SEQUENCE [LARGE SCALE GENOMIC DNA]</scope>
    <source>
        <strain evidence="2">Weybridge</strain>
    </source>
</reference>
<feature type="compositionally biased region" description="Basic residues" evidence="1">
    <location>
        <begin position="225"/>
        <end position="238"/>
    </location>
</feature>
<sequence>MQHVDAHSAIAAPTAHQGTAASNTSAGAAAAATSVVADAVGSDAFSNEHQHHSSKKEGPDADATTAEQEPTGRPVEEGVPLPTPPAVADENATAHSAPAVRSDDQELQIEGGATITTEVMSEAAASPNVEEIVEDSPSISKEGEHLPSESNKTIPRRMGRQMWRPRGQRLSFGRLCKGSSAPGGCVGDSTAAKKRWEQVQQQKAKQREARDSEKQIRAVKEKVRVQRRKQREAKRQRKKENEMKSAKVQVIKDTSKIRKWNKRARRQLVKMSPEMIRQLYGVQI</sequence>
<evidence type="ECO:0000256" key="1">
    <source>
        <dbReference type="SAM" id="MobiDB-lite"/>
    </source>
</evidence>
<feature type="compositionally biased region" description="Low complexity" evidence="1">
    <location>
        <begin position="18"/>
        <end position="44"/>
    </location>
</feature>
<dbReference type="AlphaFoldDB" id="U6M270"/>
<dbReference type="EMBL" id="HG719607">
    <property type="protein sequence ID" value="CDJ58342.1"/>
    <property type="molecule type" value="Genomic_DNA"/>
</dbReference>
<accession>U6M270</accession>
<organism evidence="2 3">
    <name type="scientific">Eimeria maxima</name>
    <name type="common">Coccidian parasite</name>
    <dbReference type="NCBI Taxonomy" id="5804"/>
    <lineage>
        <taxon>Eukaryota</taxon>
        <taxon>Sar</taxon>
        <taxon>Alveolata</taxon>
        <taxon>Apicomplexa</taxon>
        <taxon>Conoidasida</taxon>
        <taxon>Coccidia</taxon>
        <taxon>Eucoccidiorida</taxon>
        <taxon>Eimeriorina</taxon>
        <taxon>Eimeriidae</taxon>
        <taxon>Eimeria</taxon>
    </lineage>
</organism>
<feature type="region of interest" description="Disordered" evidence="1">
    <location>
        <begin position="196"/>
        <end position="249"/>
    </location>
</feature>
<evidence type="ECO:0000313" key="3">
    <source>
        <dbReference type="Proteomes" id="UP000030763"/>
    </source>
</evidence>
<keyword evidence="3" id="KW-1185">Reference proteome</keyword>
<dbReference type="OrthoDB" id="446974at2759"/>
<proteinExistence type="predicted"/>
<dbReference type="Proteomes" id="UP000030763">
    <property type="component" value="Unassembled WGS sequence"/>
</dbReference>
<dbReference type="OMA" id="MWRPRGQ"/>